<sequence>MGNALTKAALLDFAIQAVGCAIALKFQTEKFFDATGSLTFIVLILQSLMNGGTFFPRQVIQSSLVSVWAVRLGLFLFVRVLRDAKDGRFDKVRTNPRLFIIFWFVQALWVFATLAPTLILNYKQTDKKLTARDYVGWTIWGVGMLMESIADYQKFTFRSDPSNKDKWIASGLWSIVRHPNYLGEILSWSGLCLSASSTFTGWENVAVISPVLVALLLTRVSGIPILERRALKRWKDNPDYIGYLRNSYRLVPYIY</sequence>
<organism evidence="2">
    <name type="scientific">Amphimedon queenslandica</name>
    <name type="common">Sponge</name>
    <dbReference type="NCBI Taxonomy" id="400682"/>
    <lineage>
        <taxon>Eukaryota</taxon>
        <taxon>Metazoa</taxon>
        <taxon>Porifera</taxon>
        <taxon>Demospongiae</taxon>
        <taxon>Heteroscleromorpha</taxon>
        <taxon>Haplosclerida</taxon>
        <taxon>Niphatidae</taxon>
        <taxon>Amphimedon</taxon>
    </lineage>
</organism>
<feature type="transmembrane region" description="Helical" evidence="1">
    <location>
        <begin position="205"/>
        <end position="226"/>
    </location>
</feature>
<dbReference type="GO" id="GO:0016020">
    <property type="term" value="C:membrane"/>
    <property type="evidence" value="ECO:0007669"/>
    <property type="project" value="TreeGrafter"/>
</dbReference>
<dbReference type="Proteomes" id="UP000007879">
    <property type="component" value="Unassembled WGS sequence"/>
</dbReference>
<evidence type="ECO:0000313" key="3">
    <source>
        <dbReference type="Proteomes" id="UP000007879"/>
    </source>
</evidence>
<dbReference type="InParanoid" id="A0A1X7UXK9"/>
<dbReference type="PANTHER" id="PTHR32251:SF17">
    <property type="entry name" value="STEROID 5-ALPHA REDUCTASE C-TERMINAL DOMAIN-CONTAINING PROTEIN"/>
    <property type="match status" value="1"/>
</dbReference>
<dbReference type="InterPro" id="IPR010721">
    <property type="entry name" value="UstE-like"/>
</dbReference>
<dbReference type="eggNOG" id="KOG4650">
    <property type="taxonomic scope" value="Eukaryota"/>
</dbReference>
<keyword evidence="3" id="KW-1185">Reference proteome</keyword>
<dbReference type="PANTHER" id="PTHR32251">
    <property type="entry name" value="3-OXO-5-ALPHA-STEROID 4-DEHYDROGENASE"/>
    <property type="match status" value="1"/>
</dbReference>
<accession>A0A1X7UXK9</accession>
<keyword evidence="1" id="KW-1133">Transmembrane helix</keyword>
<gene>
    <name evidence="2" type="primary">100631867</name>
</gene>
<dbReference type="Gene3D" id="1.20.120.1630">
    <property type="match status" value="1"/>
</dbReference>
<dbReference type="OrthoDB" id="67965at2759"/>
<reference evidence="3" key="1">
    <citation type="journal article" date="2010" name="Nature">
        <title>The Amphimedon queenslandica genome and the evolution of animal complexity.</title>
        <authorList>
            <person name="Srivastava M."/>
            <person name="Simakov O."/>
            <person name="Chapman J."/>
            <person name="Fahey B."/>
            <person name="Gauthier M.E."/>
            <person name="Mitros T."/>
            <person name="Richards G.S."/>
            <person name="Conaco C."/>
            <person name="Dacre M."/>
            <person name="Hellsten U."/>
            <person name="Larroux C."/>
            <person name="Putnam N.H."/>
            <person name="Stanke M."/>
            <person name="Adamska M."/>
            <person name="Darling A."/>
            <person name="Degnan S.M."/>
            <person name="Oakley T.H."/>
            <person name="Plachetzki D.C."/>
            <person name="Zhai Y."/>
            <person name="Adamski M."/>
            <person name="Calcino A."/>
            <person name="Cummins S.F."/>
            <person name="Goodstein D.M."/>
            <person name="Harris C."/>
            <person name="Jackson D.J."/>
            <person name="Leys S.P."/>
            <person name="Shu S."/>
            <person name="Woodcroft B.J."/>
            <person name="Vervoort M."/>
            <person name="Kosik K.S."/>
            <person name="Manning G."/>
            <person name="Degnan B.M."/>
            <person name="Rokhsar D.S."/>
        </authorList>
    </citation>
    <scope>NUCLEOTIDE SEQUENCE [LARGE SCALE GENOMIC DNA]</scope>
</reference>
<proteinExistence type="predicted"/>
<evidence type="ECO:0000256" key="1">
    <source>
        <dbReference type="SAM" id="Phobius"/>
    </source>
</evidence>
<evidence type="ECO:0000313" key="2">
    <source>
        <dbReference type="EnsemblMetazoa" id="Aqu2.1.32097_001"/>
    </source>
</evidence>
<dbReference type="PROSITE" id="PS50244">
    <property type="entry name" value="S5A_REDUCTASE"/>
    <property type="match status" value="1"/>
</dbReference>
<dbReference type="EnsemblMetazoa" id="XM_003386497.3">
    <property type="protein sequence ID" value="XP_003386545.1"/>
    <property type="gene ID" value="LOC100631867"/>
</dbReference>
<feature type="transmembrane region" description="Helical" evidence="1">
    <location>
        <begin position="60"/>
        <end position="78"/>
    </location>
</feature>
<protein>
    <submittedName>
        <fullName evidence="2">Uncharacterized protein</fullName>
    </submittedName>
</protein>
<dbReference type="EnsemblMetazoa" id="Aqu2.1.32097_001">
    <property type="protein sequence ID" value="Aqu2.1.32097_001"/>
    <property type="gene ID" value="Aqu2.1.32097"/>
</dbReference>
<reference evidence="2" key="2">
    <citation type="submission" date="2017-05" db="UniProtKB">
        <authorList>
            <consortium name="EnsemblMetazoa"/>
        </authorList>
    </citation>
    <scope>IDENTIFICATION</scope>
</reference>
<dbReference type="KEGG" id="aqu:100631867"/>
<dbReference type="AlphaFoldDB" id="A0A1X7UXK9"/>
<keyword evidence="1" id="KW-0472">Membrane</keyword>
<dbReference type="Pfam" id="PF06966">
    <property type="entry name" value="DUF1295"/>
    <property type="match status" value="1"/>
</dbReference>
<name>A0A1X7UXK9_AMPQE</name>
<keyword evidence="1" id="KW-0812">Transmembrane</keyword>
<feature type="transmembrane region" description="Helical" evidence="1">
    <location>
        <begin position="98"/>
        <end position="122"/>
    </location>
</feature>
<dbReference type="OMA" id="FQMLWVW"/>
<feature type="transmembrane region" description="Helical" evidence="1">
    <location>
        <begin position="31"/>
        <end position="48"/>
    </location>
</feature>